<proteinExistence type="inferred from homology"/>
<evidence type="ECO:0000313" key="12">
    <source>
        <dbReference type="EMBL" id="CUS22915.1"/>
    </source>
</evidence>
<dbReference type="Proteomes" id="UP000236544">
    <property type="component" value="Unassembled WGS sequence"/>
</dbReference>
<evidence type="ECO:0000256" key="3">
    <source>
        <dbReference type="ARBA" id="ARBA00022694"/>
    </source>
</evidence>
<feature type="active site" evidence="9">
    <location>
        <position position="254"/>
    </location>
</feature>
<dbReference type="EMBL" id="LN890573">
    <property type="protein sequence ID" value="CUS22915.1"/>
    <property type="molecule type" value="Genomic_DNA"/>
</dbReference>
<evidence type="ECO:0000259" key="11">
    <source>
        <dbReference type="Pfam" id="PF26577"/>
    </source>
</evidence>
<evidence type="ECO:0000256" key="2">
    <source>
        <dbReference type="ARBA" id="ARBA00012573"/>
    </source>
</evidence>
<dbReference type="GO" id="GO:0003676">
    <property type="term" value="F:nucleic acid binding"/>
    <property type="evidence" value="ECO:0007669"/>
    <property type="project" value="InterPro"/>
</dbReference>
<dbReference type="Pfam" id="PF26577">
    <property type="entry name" value="TSEN34_N"/>
    <property type="match status" value="1"/>
</dbReference>
<dbReference type="FunFam" id="3.40.1350.10:FF:000008">
    <property type="entry name" value="tRNA-splicing endonuclease subunit Sen34"/>
    <property type="match status" value="1"/>
</dbReference>
<dbReference type="Gene3D" id="3.40.1350.10">
    <property type="match status" value="1"/>
</dbReference>
<dbReference type="CDD" id="cd22363">
    <property type="entry name" value="tRNA-intron_lyase_C"/>
    <property type="match status" value="1"/>
</dbReference>
<evidence type="ECO:0000256" key="5">
    <source>
        <dbReference type="ARBA" id="ARBA00059865"/>
    </source>
</evidence>
<evidence type="ECO:0000313" key="13">
    <source>
        <dbReference type="Proteomes" id="UP000236544"/>
    </source>
</evidence>
<dbReference type="PANTHER" id="PTHR13070">
    <property type="entry name" value="TRNA-SPLICING ENDONUCLEASE SUBUNIT SEN34-RELATED"/>
    <property type="match status" value="1"/>
</dbReference>
<dbReference type="PIRSF" id="PIRSF017250">
    <property type="entry name" value="tRNA_splic_SEN34"/>
    <property type="match status" value="1"/>
</dbReference>
<comment type="function">
    <text evidence="5">Constitutes one of the two catalytic subunit of the tRNA-splicing endonuclease complex, a complex responsible for identification and cleavage of the splice sites in pre-tRNA. It cleaves pre-tRNA at the 5'- and 3'-splice sites to release the intron. The products are an intron and two tRNA half-molecules bearing 2',3'-cyclic phosphate and 5'-OH termini. There are no conserved sequences at the splice sites, but the intron is invariably located at the same site in the gene, placing the splice sites an invariant distance from the constant structural features of the tRNA body. It probably carries the active site for 3'-splice site cleavage.</text>
</comment>
<evidence type="ECO:0000256" key="8">
    <source>
        <dbReference type="PIRNR" id="PIRNR017250"/>
    </source>
</evidence>
<evidence type="ECO:0000256" key="1">
    <source>
        <dbReference type="ARBA" id="ARBA00008078"/>
    </source>
</evidence>
<dbReference type="InterPro" id="IPR006676">
    <property type="entry name" value="tRNA_splic"/>
</dbReference>
<protein>
    <recommendedName>
        <fullName evidence="7 8">tRNA-splicing endonuclease subunit Sen34</fullName>
        <ecNumber evidence="2 8">4.6.1.16</ecNumber>
    </recommendedName>
</protein>
<dbReference type="GO" id="GO:0000213">
    <property type="term" value="F:tRNA-intron lyase activity"/>
    <property type="evidence" value="ECO:0007669"/>
    <property type="project" value="UniProtKB-UniRule"/>
</dbReference>
<dbReference type="GO" id="GO:0000214">
    <property type="term" value="C:tRNA-intron endonuclease complex"/>
    <property type="evidence" value="ECO:0007669"/>
    <property type="project" value="UniProtKB-UniRule"/>
</dbReference>
<dbReference type="AlphaFoldDB" id="A0A0P1KRX4"/>
<dbReference type="InterPro" id="IPR006677">
    <property type="entry name" value="tRNA_intron_Endonuc_cat-like"/>
</dbReference>
<keyword evidence="4 8" id="KW-0456">Lyase</keyword>
<evidence type="ECO:0000256" key="9">
    <source>
        <dbReference type="PIRSR" id="PIRSR017250-50"/>
    </source>
</evidence>
<feature type="active site" evidence="9">
    <location>
        <position position="221"/>
    </location>
</feature>
<organism evidence="12 13">
    <name type="scientific">Lachancea quebecensis</name>
    <dbReference type="NCBI Taxonomy" id="1654605"/>
    <lineage>
        <taxon>Eukaryota</taxon>
        <taxon>Fungi</taxon>
        <taxon>Dikarya</taxon>
        <taxon>Ascomycota</taxon>
        <taxon>Saccharomycotina</taxon>
        <taxon>Saccharomycetes</taxon>
        <taxon>Saccharomycetales</taxon>
        <taxon>Saccharomycetaceae</taxon>
        <taxon>Lachancea</taxon>
    </lineage>
</organism>
<dbReference type="GO" id="GO:0000379">
    <property type="term" value="P:tRNA-type intron splice site recognition and cleavage"/>
    <property type="evidence" value="ECO:0007669"/>
    <property type="project" value="UniProtKB-UniRule"/>
</dbReference>
<dbReference type="InterPro" id="IPR016690">
    <property type="entry name" value="TSEN34"/>
</dbReference>
<evidence type="ECO:0000256" key="6">
    <source>
        <dbReference type="ARBA" id="ARBA00062123"/>
    </source>
</evidence>
<sequence>MVSSKVAIVLLQGDGEAGTPLVFDIESIQKLRSIGVAGILTGTLPSATQQNAFLSVPLRLMAEEALWLVEKQLGYLVHGDQMVHTAAGAIRAEGMKEARDELERSFEAQREFKRQQHHEKLRRLGVKDECRAEAETDYSRLLESSLFVETCDSSTLISQRQREFDKPEIQARLAQQLRTGCKSQGDFHVYKTLREQGYFLSPGSRFGGRFIAYPGDPLRYHSHMTVQPAMDYRKDPLDLLQVVSGGRLGTGVKKLWVVGGVKDNDSTEDESERVSFFSVEWAGFG</sequence>
<feature type="domain" description="tRNA intron endonuclease catalytic" evidence="10">
    <location>
        <begin position="187"/>
        <end position="266"/>
    </location>
</feature>
<feature type="active site" evidence="9">
    <location>
        <position position="213"/>
    </location>
</feature>
<dbReference type="OrthoDB" id="48041at2759"/>
<dbReference type="SUPFAM" id="SSF53032">
    <property type="entry name" value="tRNA-intron endonuclease catalytic domain-like"/>
    <property type="match status" value="1"/>
</dbReference>
<evidence type="ECO:0000256" key="7">
    <source>
        <dbReference type="ARBA" id="ARBA00070870"/>
    </source>
</evidence>
<evidence type="ECO:0000256" key="4">
    <source>
        <dbReference type="ARBA" id="ARBA00023239"/>
    </source>
</evidence>
<accession>A0A0P1KRX4</accession>
<comment type="similarity">
    <text evidence="1 8">Belongs to the tRNA-intron endonuclease family.</text>
</comment>
<reference evidence="13" key="1">
    <citation type="submission" date="2015-10" db="EMBL/GenBank/DDBJ databases">
        <authorList>
            <person name="Devillers H."/>
        </authorList>
    </citation>
    <scope>NUCLEOTIDE SEQUENCE [LARGE SCALE GENOMIC DNA]</scope>
</reference>
<dbReference type="EC" id="4.6.1.16" evidence="2 8"/>
<feature type="domain" description="TSEN34 N-terminal" evidence="11">
    <location>
        <begin position="17"/>
        <end position="78"/>
    </location>
</feature>
<dbReference type="InterPro" id="IPR059049">
    <property type="entry name" value="TSEN34_N"/>
</dbReference>
<dbReference type="Pfam" id="PF01974">
    <property type="entry name" value="tRNA_int_endo"/>
    <property type="match status" value="1"/>
</dbReference>
<keyword evidence="13" id="KW-1185">Reference proteome</keyword>
<dbReference type="PANTHER" id="PTHR13070:SF0">
    <property type="entry name" value="TRNA-SPLICING ENDONUCLEASE SUBUNIT SEN34"/>
    <property type="match status" value="1"/>
</dbReference>
<name>A0A0P1KRX4_9SACH</name>
<comment type="subunit">
    <text evidence="6">Heterotetramer composed of SEN2, SEN15, SEN34 and SEN54. Interacts directly with SEN15.</text>
</comment>
<keyword evidence="3 8" id="KW-0819">tRNA processing</keyword>
<dbReference type="InterPro" id="IPR036167">
    <property type="entry name" value="tRNA_intron_Endo_cat-like_sf"/>
</dbReference>
<gene>
    <name evidence="12" type="ORF">LAQU0_S07e03048g</name>
</gene>
<dbReference type="NCBIfam" id="TIGR00324">
    <property type="entry name" value="endA"/>
    <property type="match status" value="1"/>
</dbReference>
<evidence type="ECO:0000259" key="10">
    <source>
        <dbReference type="Pfam" id="PF01974"/>
    </source>
</evidence>
<dbReference type="InterPro" id="IPR011856">
    <property type="entry name" value="tRNA_endonuc-like_dom_sf"/>
</dbReference>